<organism evidence="1">
    <name type="scientific">Chromera velia CCMP2878</name>
    <dbReference type="NCBI Taxonomy" id="1169474"/>
    <lineage>
        <taxon>Eukaryota</taxon>
        <taxon>Sar</taxon>
        <taxon>Alveolata</taxon>
        <taxon>Colpodellida</taxon>
        <taxon>Chromeraceae</taxon>
        <taxon>Chromera</taxon>
    </lineage>
</organism>
<sequence>MFALNEQADKLRKEINVLSPPPQAKGVSGGAAEGCLPSVFQMTPLMGGRVYPAVSPPKLATVSTGGGVRTGDVGAPGAPDIFSFLGVRESSGTWGRPKYDLEDPFIAYTLEEILTSVPKTFVEMCDKVMAIIFAHFFKKIQYSTSALVLEYERIACKPCRFRTYTELLAHHKRLLNPG</sequence>
<evidence type="ECO:0000313" key="1">
    <source>
        <dbReference type="EMBL" id="CEM51163.1"/>
    </source>
</evidence>
<dbReference type="AlphaFoldDB" id="A0A0G4I2M0"/>
<proteinExistence type="predicted"/>
<protein>
    <submittedName>
        <fullName evidence="1">Uncharacterized protein</fullName>
    </submittedName>
</protein>
<reference evidence="1" key="1">
    <citation type="submission" date="2014-11" db="EMBL/GenBank/DDBJ databases">
        <authorList>
            <person name="Otto D Thomas"/>
            <person name="Naeem Raeece"/>
        </authorList>
    </citation>
    <scope>NUCLEOTIDE SEQUENCE</scope>
</reference>
<accession>A0A0G4I2M0</accession>
<dbReference type="VEuPathDB" id="CryptoDB:Cvel_10434"/>
<dbReference type="PhylomeDB" id="A0A0G4I2M0"/>
<dbReference type="EMBL" id="CDMZ01004866">
    <property type="protein sequence ID" value="CEM51163.1"/>
    <property type="molecule type" value="Genomic_DNA"/>
</dbReference>
<gene>
    <name evidence="1" type="ORF">Cvel_10434</name>
</gene>
<name>A0A0G4I2M0_9ALVE</name>